<protein>
    <submittedName>
        <fullName evidence="5">TPR_REGION domain-containing protein</fullName>
    </submittedName>
</protein>
<accession>A0A1I7V492</accession>
<evidence type="ECO:0000313" key="4">
    <source>
        <dbReference type="Proteomes" id="UP000095282"/>
    </source>
</evidence>
<dbReference type="PROSITE" id="PS50005">
    <property type="entry name" value="TPR"/>
    <property type="match status" value="2"/>
</dbReference>
<dbReference type="PROSITE" id="PS50293">
    <property type="entry name" value="TPR_REGION"/>
    <property type="match status" value="1"/>
</dbReference>
<dbReference type="Proteomes" id="UP000095282">
    <property type="component" value="Unplaced"/>
</dbReference>
<dbReference type="Pfam" id="PF13414">
    <property type="entry name" value="TPR_11"/>
    <property type="match status" value="1"/>
</dbReference>
<dbReference type="InterPro" id="IPR011990">
    <property type="entry name" value="TPR-like_helical_dom_sf"/>
</dbReference>
<dbReference type="Gene3D" id="1.25.40.10">
    <property type="entry name" value="Tetratricopeptide repeat domain"/>
    <property type="match status" value="2"/>
</dbReference>
<keyword evidence="4" id="KW-1185">Reference proteome</keyword>
<evidence type="ECO:0000256" key="3">
    <source>
        <dbReference type="PROSITE-ProRule" id="PRU00339"/>
    </source>
</evidence>
<dbReference type="AlphaFoldDB" id="A0A1I7V492"/>
<name>A0A1I7V492_9PELO</name>
<dbReference type="STRING" id="1561998.A0A1I7V492"/>
<dbReference type="SMART" id="SM00028">
    <property type="entry name" value="TPR"/>
    <property type="match status" value="5"/>
</dbReference>
<dbReference type="InterPro" id="IPR019734">
    <property type="entry name" value="TPR_rpt"/>
</dbReference>
<dbReference type="SUPFAM" id="SSF48452">
    <property type="entry name" value="TPR-like"/>
    <property type="match status" value="2"/>
</dbReference>
<keyword evidence="1" id="KW-0677">Repeat</keyword>
<evidence type="ECO:0000313" key="5">
    <source>
        <dbReference type="WBParaSite" id="Csp11.Scaffold630.g22238.t1"/>
    </source>
</evidence>
<dbReference type="WBParaSite" id="Csp11.Scaffold630.g22238.t1">
    <property type="protein sequence ID" value="Csp11.Scaffold630.g22238.t1"/>
    <property type="gene ID" value="Csp11.Scaffold630.g22238"/>
</dbReference>
<dbReference type="GO" id="GO:0051879">
    <property type="term" value="F:Hsp90 protein binding"/>
    <property type="evidence" value="ECO:0007669"/>
    <property type="project" value="TreeGrafter"/>
</dbReference>
<reference evidence="5" key="1">
    <citation type="submission" date="2016-11" db="UniProtKB">
        <authorList>
            <consortium name="WormBaseParasite"/>
        </authorList>
    </citation>
    <scope>IDENTIFICATION</scope>
</reference>
<dbReference type="PANTHER" id="PTHR22904:SF523">
    <property type="entry name" value="STRESS-INDUCED-PHOSPHOPROTEIN 1"/>
    <property type="match status" value="1"/>
</dbReference>
<evidence type="ECO:0000256" key="2">
    <source>
        <dbReference type="ARBA" id="ARBA00022803"/>
    </source>
</evidence>
<evidence type="ECO:0000256" key="1">
    <source>
        <dbReference type="ARBA" id="ARBA00022737"/>
    </source>
</evidence>
<organism evidence="4 5">
    <name type="scientific">Caenorhabditis tropicalis</name>
    <dbReference type="NCBI Taxonomy" id="1561998"/>
    <lineage>
        <taxon>Eukaryota</taxon>
        <taxon>Metazoa</taxon>
        <taxon>Ecdysozoa</taxon>
        <taxon>Nematoda</taxon>
        <taxon>Chromadorea</taxon>
        <taxon>Rhabditida</taxon>
        <taxon>Rhabditina</taxon>
        <taxon>Rhabditomorpha</taxon>
        <taxon>Rhabditoidea</taxon>
        <taxon>Rhabditidae</taxon>
        <taxon>Peloderinae</taxon>
        <taxon>Caenorhabditis</taxon>
    </lineage>
</organism>
<proteinExistence type="predicted"/>
<feature type="repeat" description="TPR" evidence="3">
    <location>
        <begin position="5"/>
        <end position="38"/>
    </location>
</feature>
<feature type="repeat" description="TPR" evidence="3">
    <location>
        <begin position="138"/>
        <end position="171"/>
    </location>
</feature>
<sequence length="412" mass="47395">MSDAANAVNVLGNDAYRKKDFAEAIEQYKKAIEMNPTNIFFHNSLAAVYFETKQFEECVKVCEKANGIDNEHTDNFAKARSRTLAGLAEHSKGIVKALSWFHRSLSEFRDQELIKKIKEMTDQLEEAQRLAYVNPQLSQEERNTGDDYYEKEDFKSAMLHYNEAVKRDPENAVLYSVRAKCWTKLMEFQRGLEECNLCIKKTRNAVIEGYNVAVSICLETEEISKADEYLNISLKLNPTHLESLALYRKLINKKESIWNVLPPVSTLLIRRTTTFDEFIKGNPITRKMKIWGLQLALDHYYFWLSGICETNNFRLLYVGNLDGVEEIGMMVLFRTKRIALGVSRKAFDLGLSISCEHHEASLIQHFMCQFCDGITTSMTSFNEHLSICQLKPSSTIIQISKEIEMSGFETNF</sequence>
<keyword evidence="2 3" id="KW-0802">TPR repeat</keyword>
<dbReference type="eggNOG" id="KOG0548">
    <property type="taxonomic scope" value="Eukaryota"/>
</dbReference>
<dbReference type="PANTHER" id="PTHR22904">
    <property type="entry name" value="TPR REPEAT CONTAINING PROTEIN"/>
    <property type="match status" value="1"/>
</dbReference>